<name>A0A9P8RL15_9PEZI</name>
<feature type="transmembrane region" description="Helical" evidence="1">
    <location>
        <begin position="12"/>
        <end position="29"/>
    </location>
</feature>
<dbReference type="RefSeq" id="XP_045952772.1">
    <property type="nucleotide sequence ID" value="XM_046104096.1"/>
</dbReference>
<dbReference type="Proteomes" id="UP000758603">
    <property type="component" value="Unassembled WGS sequence"/>
</dbReference>
<evidence type="ECO:0000313" key="2">
    <source>
        <dbReference type="EMBL" id="KAH6646258.1"/>
    </source>
</evidence>
<keyword evidence="1" id="KW-0812">Transmembrane</keyword>
<evidence type="ECO:0000256" key="1">
    <source>
        <dbReference type="SAM" id="Phobius"/>
    </source>
</evidence>
<dbReference type="GeneID" id="70132987"/>
<gene>
    <name evidence="2" type="ORF">BKA67DRAFT_583681</name>
</gene>
<proteinExistence type="predicted"/>
<keyword evidence="1" id="KW-0472">Membrane</keyword>
<comment type="caution">
    <text evidence="2">The sequence shown here is derived from an EMBL/GenBank/DDBJ whole genome shotgun (WGS) entry which is preliminary data.</text>
</comment>
<reference evidence="2" key="1">
    <citation type="journal article" date="2021" name="Nat. Commun.">
        <title>Genetic determinants of endophytism in the Arabidopsis root mycobiome.</title>
        <authorList>
            <person name="Mesny F."/>
            <person name="Miyauchi S."/>
            <person name="Thiergart T."/>
            <person name="Pickel B."/>
            <person name="Atanasova L."/>
            <person name="Karlsson M."/>
            <person name="Huettel B."/>
            <person name="Barry K.W."/>
            <person name="Haridas S."/>
            <person name="Chen C."/>
            <person name="Bauer D."/>
            <person name="Andreopoulos W."/>
            <person name="Pangilinan J."/>
            <person name="LaButti K."/>
            <person name="Riley R."/>
            <person name="Lipzen A."/>
            <person name="Clum A."/>
            <person name="Drula E."/>
            <person name="Henrissat B."/>
            <person name="Kohler A."/>
            <person name="Grigoriev I.V."/>
            <person name="Martin F.M."/>
            <person name="Hacquard S."/>
        </authorList>
    </citation>
    <scope>NUCLEOTIDE SEQUENCE</scope>
    <source>
        <strain evidence="2">MPI-SDFR-AT-0073</strain>
    </source>
</reference>
<keyword evidence="3" id="KW-1185">Reference proteome</keyword>
<dbReference type="EMBL" id="JAGPXC010000010">
    <property type="protein sequence ID" value="KAH6646258.1"/>
    <property type="molecule type" value="Genomic_DNA"/>
</dbReference>
<organism evidence="2 3">
    <name type="scientific">Truncatella angustata</name>
    <dbReference type="NCBI Taxonomy" id="152316"/>
    <lineage>
        <taxon>Eukaryota</taxon>
        <taxon>Fungi</taxon>
        <taxon>Dikarya</taxon>
        <taxon>Ascomycota</taxon>
        <taxon>Pezizomycotina</taxon>
        <taxon>Sordariomycetes</taxon>
        <taxon>Xylariomycetidae</taxon>
        <taxon>Amphisphaeriales</taxon>
        <taxon>Sporocadaceae</taxon>
        <taxon>Truncatella</taxon>
    </lineage>
</organism>
<evidence type="ECO:0000313" key="3">
    <source>
        <dbReference type="Proteomes" id="UP000758603"/>
    </source>
</evidence>
<dbReference type="Pfam" id="PF14087">
    <property type="entry name" value="DUF4267"/>
    <property type="match status" value="1"/>
</dbReference>
<dbReference type="AlphaFoldDB" id="A0A9P8RL15"/>
<protein>
    <submittedName>
        <fullName evidence="2">Uncharacterized protein</fullName>
    </submittedName>
</protein>
<accession>A0A9P8RL15</accession>
<sequence length="160" mass="17853">MRLQVYTTSAPGYALGTCFAGIAFCSLLFPERAQRSFGVHLQPKRGYPAATDERPDYQEKSEPFRPFGLPIGRSPEHAYFISKAGRDLTFGVLFAYLQWRNDQHAIMSLLGLLGIAYAADGYAVWACSPDETGRKWKVLQHCIGSAALVFSSWRALAREE</sequence>
<feature type="transmembrane region" description="Helical" evidence="1">
    <location>
        <begin position="105"/>
        <end position="126"/>
    </location>
</feature>
<keyword evidence="1" id="KW-1133">Transmembrane helix</keyword>
<dbReference type="InterPro" id="IPR025363">
    <property type="entry name" value="DUF4267"/>
</dbReference>